<dbReference type="AlphaFoldDB" id="A0A1G9L420"/>
<dbReference type="Proteomes" id="UP000199053">
    <property type="component" value="Unassembled WGS sequence"/>
</dbReference>
<keyword evidence="1" id="KW-0812">Transmembrane</keyword>
<evidence type="ECO:0000313" key="2">
    <source>
        <dbReference type="EMBL" id="SDL56503.1"/>
    </source>
</evidence>
<keyword evidence="1" id="KW-0472">Membrane</keyword>
<name>A0A1G9L420_9BACT</name>
<protein>
    <submittedName>
        <fullName evidence="2">Uncharacterized protein</fullName>
    </submittedName>
</protein>
<dbReference type="STRING" id="246191.SAMN05660337_3253"/>
<sequence>MSADNGPPWPGFVDALSTVLMMMVFFTLLMVLVVGTLSYIVALKEVTPNASASTEQVETMVAASQDLASPESSSAMTALQDTLNEAVVLKKEDLMPTPAQPEVTIEQIEQEKAVLQARLVKAEAAAKKVRQVVNDPVTEKKLQQALARIAVLESSSGGIEREIDAEETPQNTPFVTKLVKGIDSKNRIIILYNQLTSTLEDSTRTELLSWIAKNKAAIMQKGLQLTATLNHNGVSSSMSNSVSYKRLYGLIKVVNQDGKIPKAKITFRALGDGVPGTNQVVINLGKK</sequence>
<keyword evidence="3" id="KW-1185">Reference proteome</keyword>
<organism evidence="2 3">
    <name type="scientific">Maridesulfovibrio ferrireducens</name>
    <dbReference type="NCBI Taxonomy" id="246191"/>
    <lineage>
        <taxon>Bacteria</taxon>
        <taxon>Pseudomonadati</taxon>
        <taxon>Thermodesulfobacteriota</taxon>
        <taxon>Desulfovibrionia</taxon>
        <taxon>Desulfovibrionales</taxon>
        <taxon>Desulfovibrionaceae</taxon>
        <taxon>Maridesulfovibrio</taxon>
    </lineage>
</organism>
<keyword evidence="1" id="KW-1133">Transmembrane helix</keyword>
<dbReference type="OrthoDB" id="5456747at2"/>
<evidence type="ECO:0000256" key="1">
    <source>
        <dbReference type="SAM" id="Phobius"/>
    </source>
</evidence>
<reference evidence="3" key="1">
    <citation type="submission" date="2016-10" db="EMBL/GenBank/DDBJ databases">
        <authorList>
            <person name="Varghese N."/>
            <person name="Submissions S."/>
        </authorList>
    </citation>
    <scope>NUCLEOTIDE SEQUENCE [LARGE SCALE GENOMIC DNA]</scope>
    <source>
        <strain evidence="3">DSM 16995</strain>
    </source>
</reference>
<dbReference type="EMBL" id="FNGA01000006">
    <property type="protein sequence ID" value="SDL56503.1"/>
    <property type="molecule type" value="Genomic_DNA"/>
</dbReference>
<dbReference type="RefSeq" id="WP_092163008.1">
    <property type="nucleotide sequence ID" value="NZ_FNGA01000006.1"/>
</dbReference>
<gene>
    <name evidence="2" type="ORF">SAMN05660337_3253</name>
</gene>
<proteinExistence type="predicted"/>
<evidence type="ECO:0000313" key="3">
    <source>
        <dbReference type="Proteomes" id="UP000199053"/>
    </source>
</evidence>
<feature type="transmembrane region" description="Helical" evidence="1">
    <location>
        <begin position="20"/>
        <end position="42"/>
    </location>
</feature>
<accession>A0A1G9L420</accession>